<protein>
    <recommendedName>
        <fullName evidence="2">Endonuclease/exonuclease/phosphatase domain-containing protein</fullName>
    </recommendedName>
</protein>
<keyword evidence="4" id="KW-1185">Reference proteome</keyword>
<dbReference type="SUPFAM" id="SSF56219">
    <property type="entry name" value="DNase I-like"/>
    <property type="match status" value="1"/>
</dbReference>
<evidence type="ECO:0000313" key="3">
    <source>
        <dbReference type="EMBL" id="CAB0043744.1"/>
    </source>
</evidence>
<feature type="compositionally biased region" description="Low complexity" evidence="1">
    <location>
        <begin position="8"/>
        <end position="24"/>
    </location>
</feature>
<dbReference type="PANTHER" id="PTHR33776:SF3">
    <property type="entry name" value="PHD-TYPE DOMAIN-CONTAINING PROTEIN"/>
    <property type="match status" value="1"/>
</dbReference>
<dbReference type="Proteomes" id="UP000479190">
    <property type="component" value="Unassembled WGS sequence"/>
</dbReference>
<evidence type="ECO:0000313" key="4">
    <source>
        <dbReference type="Proteomes" id="UP000479190"/>
    </source>
</evidence>
<dbReference type="Pfam" id="PF03372">
    <property type="entry name" value="Exo_endo_phos"/>
    <property type="match status" value="1"/>
</dbReference>
<reference evidence="3 4" key="1">
    <citation type="submission" date="2020-02" db="EMBL/GenBank/DDBJ databases">
        <authorList>
            <person name="Ferguson B K."/>
        </authorList>
    </citation>
    <scope>NUCLEOTIDE SEQUENCE [LARGE SCALE GENOMIC DNA]</scope>
</reference>
<dbReference type="GO" id="GO:0003824">
    <property type="term" value="F:catalytic activity"/>
    <property type="evidence" value="ECO:0007669"/>
    <property type="project" value="InterPro"/>
</dbReference>
<evidence type="ECO:0000256" key="1">
    <source>
        <dbReference type="SAM" id="MobiDB-lite"/>
    </source>
</evidence>
<dbReference type="Gene3D" id="3.60.10.10">
    <property type="entry name" value="Endonuclease/exonuclease/phosphatase"/>
    <property type="match status" value="1"/>
</dbReference>
<dbReference type="EMBL" id="CADCXV010001339">
    <property type="protein sequence ID" value="CAB0043744.1"/>
    <property type="molecule type" value="Genomic_DNA"/>
</dbReference>
<dbReference type="AlphaFoldDB" id="A0A6H5J186"/>
<dbReference type="InterPro" id="IPR005135">
    <property type="entry name" value="Endo/exonuclease/phosphatase"/>
</dbReference>
<evidence type="ECO:0000259" key="2">
    <source>
        <dbReference type="Pfam" id="PF03372"/>
    </source>
</evidence>
<accession>A0A6H5J186</accession>
<proteinExistence type="predicted"/>
<dbReference type="InterPro" id="IPR036691">
    <property type="entry name" value="Endo/exonu/phosph_ase_sf"/>
</dbReference>
<sequence length="524" mass="57452">MARSRSLTQHARTTSSSHTHTHPSTEGLAITLAAILKHLRLDVGSPRDYLVLLLTQVTLAHVHTKYSATRETLLLKISALAVYRFRGNSPVFFDSLASVLLSFCFHSIRSPPRESEEANMRDASAVKAALVRSVNPATLGGRVERVHYGRGATVVIEVEGLCADTFSACPELAAAGLEVKPSSLLDPRLIVHGVPVELTGDEIGECIRQDMPGTSPIKLVYLYPAGNKKQRSCLQGATRNPVALIVQASISLKCVPRRVCSNVLTASVLGSAITRTRPRIRTDVSCCARGLSRRPIQLIMDSATHTLFKVGHVNAQSLSEPCHFREVRSIMEHHEPHIMAVSESWLKTHISSCDVDVPGYVLLRHDRISRGCGGVALYVRSDLRCRCVASSERPGAYLLRPEFLFVLLDVGSVAILLGVVYSPPKAGFWSDVEEALLDVNVHYDRIILAGDFNINWTEQSSPRTTLSDFFDAFNITPVHFDPTHHVGTPHSTIDYICSSGLPCVSSCQIYRPIISKHDVFVGDV</sequence>
<feature type="region of interest" description="Disordered" evidence="1">
    <location>
        <begin position="1"/>
        <end position="24"/>
    </location>
</feature>
<gene>
    <name evidence="3" type="ORF">TBRA_LOCUS15332</name>
</gene>
<feature type="domain" description="Endonuclease/exonuclease/phosphatase" evidence="2">
    <location>
        <begin position="314"/>
        <end position="512"/>
    </location>
</feature>
<organism evidence="3 4">
    <name type="scientific">Trichogramma brassicae</name>
    <dbReference type="NCBI Taxonomy" id="86971"/>
    <lineage>
        <taxon>Eukaryota</taxon>
        <taxon>Metazoa</taxon>
        <taxon>Ecdysozoa</taxon>
        <taxon>Arthropoda</taxon>
        <taxon>Hexapoda</taxon>
        <taxon>Insecta</taxon>
        <taxon>Pterygota</taxon>
        <taxon>Neoptera</taxon>
        <taxon>Endopterygota</taxon>
        <taxon>Hymenoptera</taxon>
        <taxon>Apocrita</taxon>
        <taxon>Proctotrupomorpha</taxon>
        <taxon>Chalcidoidea</taxon>
        <taxon>Trichogrammatidae</taxon>
        <taxon>Trichogramma</taxon>
    </lineage>
</organism>
<dbReference type="OrthoDB" id="7699497at2759"/>
<dbReference type="PANTHER" id="PTHR33776">
    <property type="entry name" value="ENDO/EXONUCLEASE/PHOSPHATASE DOMAIN-CONTAINING PROTEIN"/>
    <property type="match status" value="1"/>
</dbReference>
<name>A0A6H5J186_9HYME</name>